<protein>
    <submittedName>
        <fullName evidence="1">Uncharacterized protein</fullName>
    </submittedName>
</protein>
<gene>
    <name evidence="1" type="ORF">SPM_001510</name>
</gene>
<name>A0AAI9T3H6_SPIME</name>
<dbReference type="AlphaFoldDB" id="A0AAI9T3H6"/>
<comment type="caution">
    <text evidence="1">The sequence shown here is derived from an EMBL/GenBank/DDBJ whole genome shotgun (WGS) entry which is preliminary data.</text>
</comment>
<evidence type="ECO:0000313" key="2">
    <source>
        <dbReference type="Proteomes" id="UP000004057"/>
    </source>
</evidence>
<organism evidence="1 2">
    <name type="scientific">Spiroplasma melliferum KC3</name>
    <dbReference type="NCBI Taxonomy" id="570509"/>
    <lineage>
        <taxon>Bacteria</taxon>
        <taxon>Bacillati</taxon>
        <taxon>Mycoplasmatota</taxon>
        <taxon>Mollicutes</taxon>
        <taxon>Entomoplasmatales</taxon>
        <taxon>Spiroplasmataceae</taxon>
        <taxon>Spiroplasma</taxon>
    </lineage>
</organism>
<dbReference type="RefSeq" id="WP_004027834.1">
    <property type="nucleotide sequence ID" value="NZ_AGBZ02000001.1"/>
</dbReference>
<accession>A0AAI9T3H6</accession>
<evidence type="ECO:0000313" key="1">
    <source>
        <dbReference type="EMBL" id="KAI92733.1"/>
    </source>
</evidence>
<reference evidence="1 2" key="1">
    <citation type="journal article" date="2012" name="J. Proteome Res.">
        <title>Application of Spiroplasma melliferum proteogenomic profiling for the discovery of virulence factors and pathogenicity mechanisms in host-associated spiroplasmas.</title>
        <authorList>
            <person name="Alexeev D."/>
            <person name="Kostrjukova E."/>
            <person name="Aliper A."/>
            <person name="Popenko A."/>
            <person name="Bazaleev N."/>
            <person name="Tyakht A."/>
            <person name="Selezneva O."/>
            <person name="Akopian T."/>
            <person name="Prichodko E."/>
            <person name="Kondratov I."/>
            <person name="Chukin M."/>
            <person name="Demina I."/>
            <person name="Galyamina M."/>
            <person name="Kamashev D."/>
            <person name="Vanyushkina A."/>
            <person name="Ladygina V."/>
            <person name="Levitskii S."/>
            <person name="Lazarev V."/>
            <person name="Govorun V."/>
        </authorList>
    </citation>
    <scope>NUCLEOTIDE SEQUENCE [LARGE SCALE GENOMIC DNA]</scope>
    <source>
        <strain evidence="1 2">KC3</strain>
    </source>
</reference>
<sequence>MKKNLELLLPRFFLLNTNSFCTIRKNRKKINLRKRKNNISKEHIICEKIELKTPVTKVEGFARINSNENVLFWTKKLLPKNKYSLFQIKGLSNSYEGWAEGTSFDSQNSNGWINLFSFDSSGKIVSGIPLVNKTKLKRKNIGNIWYTTADKETYAIAYGELFLDFEYVNNTINVKLTAKATAANSTFLGWTKTQTKFYFKIIIS</sequence>
<proteinExistence type="predicted"/>
<dbReference type="EMBL" id="AGBZ02000001">
    <property type="protein sequence ID" value="KAI92733.1"/>
    <property type="molecule type" value="Genomic_DNA"/>
</dbReference>
<dbReference type="Proteomes" id="UP000004057">
    <property type="component" value="Unassembled WGS sequence"/>
</dbReference>